<comment type="subunit">
    <text evidence="4">Homodimer.</text>
</comment>
<dbReference type="Gene3D" id="3.40.640.10">
    <property type="entry name" value="Type I PLP-dependent aspartate aminotransferase-like (Major domain)"/>
    <property type="match status" value="1"/>
</dbReference>
<feature type="region of interest" description="Disordered" evidence="5">
    <location>
        <begin position="1"/>
        <end position="45"/>
    </location>
</feature>
<dbReference type="Gene3D" id="3.90.1150.10">
    <property type="entry name" value="Aspartate Aminotransferase, domain 1"/>
    <property type="match status" value="1"/>
</dbReference>
<dbReference type="Proteomes" id="UP001595846">
    <property type="component" value="Unassembled WGS sequence"/>
</dbReference>
<organism evidence="6 7">
    <name type="scientific">Halovivax cerinus</name>
    <dbReference type="NCBI Taxonomy" id="1487865"/>
    <lineage>
        <taxon>Archaea</taxon>
        <taxon>Methanobacteriati</taxon>
        <taxon>Methanobacteriota</taxon>
        <taxon>Stenosarchaea group</taxon>
        <taxon>Halobacteria</taxon>
        <taxon>Halobacteriales</taxon>
        <taxon>Natrialbaceae</taxon>
        <taxon>Halovivax</taxon>
    </lineage>
</organism>
<keyword evidence="3 4" id="KW-0663">Pyridoxal phosphate</keyword>
<evidence type="ECO:0000313" key="6">
    <source>
        <dbReference type="EMBL" id="MFC3960111.1"/>
    </source>
</evidence>
<evidence type="ECO:0000256" key="3">
    <source>
        <dbReference type="ARBA" id="ARBA00022898"/>
    </source>
</evidence>
<dbReference type="GeneID" id="73901473"/>
<dbReference type="PANTHER" id="PTHR14084:SF0">
    <property type="entry name" value="KYNURENINASE"/>
    <property type="match status" value="1"/>
</dbReference>
<comment type="caution">
    <text evidence="6">The sequence shown here is derived from an EMBL/GenBank/DDBJ whole genome shotgun (WGS) entry which is preliminary data.</text>
</comment>
<evidence type="ECO:0000256" key="2">
    <source>
        <dbReference type="ARBA" id="ARBA00022801"/>
    </source>
</evidence>
<dbReference type="PANTHER" id="PTHR14084">
    <property type="entry name" value="KYNURENINASE"/>
    <property type="match status" value="1"/>
</dbReference>
<comment type="similarity">
    <text evidence="4">Belongs to the kynureninase family.</text>
</comment>
<dbReference type="Pfam" id="PF22580">
    <property type="entry name" value="KYNU_C"/>
    <property type="match status" value="1"/>
</dbReference>
<dbReference type="NCBIfam" id="TIGR01814">
    <property type="entry name" value="kynureninase"/>
    <property type="match status" value="1"/>
</dbReference>
<name>A0ABD5NTN8_9EURY</name>
<comment type="function">
    <text evidence="4">Catalyzes the cleavage of L-kynurenine (L-Kyn) and L-3-hydroxykynurenine (L-3OHKyn) into anthranilic acid (AA) and 3-hydroxyanthranilic acid (3-OHAA), respectively.</text>
</comment>
<dbReference type="InterPro" id="IPR015421">
    <property type="entry name" value="PyrdxlP-dep_Trfase_major"/>
</dbReference>
<comment type="pathway">
    <text evidence="4">Amino-acid degradation; L-kynurenine degradation; L-alanine and anthranilate from L-kynurenine: step 1/1.</text>
</comment>
<dbReference type="GO" id="GO:0030429">
    <property type="term" value="F:kynureninase activity"/>
    <property type="evidence" value="ECO:0007669"/>
    <property type="project" value="UniProtKB-EC"/>
</dbReference>
<evidence type="ECO:0000313" key="7">
    <source>
        <dbReference type="Proteomes" id="UP001595846"/>
    </source>
</evidence>
<dbReference type="InterPro" id="IPR010111">
    <property type="entry name" value="Kynureninase"/>
</dbReference>
<reference evidence="6 7" key="1">
    <citation type="journal article" date="2019" name="Int. J. Syst. Evol. Microbiol.">
        <title>The Global Catalogue of Microorganisms (GCM) 10K type strain sequencing project: providing services to taxonomists for standard genome sequencing and annotation.</title>
        <authorList>
            <consortium name="The Broad Institute Genomics Platform"/>
            <consortium name="The Broad Institute Genome Sequencing Center for Infectious Disease"/>
            <person name="Wu L."/>
            <person name="Ma J."/>
        </authorList>
    </citation>
    <scope>NUCLEOTIDE SEQUENCE [LARGE SCALE GENOMIC DNA]</scope>
    <source>
        <strain evidence="6 7">IBRC-M 10256</strain>
    </source>
</reference>
<protein>
    <recommendedName>
        <fullName evidence="4">Kynureninase</fullName>
        <ecNumber evidence="4">3.7.1.3</ecNumber>
    </recommendedName>
</protein>
<proteinExistence type="inferred from homology"/>
<comment type="catalytic activity">
    <reaction evidence="4">
        <text>3-hydroxy-L-kynurenine + H2O = 3-hydroxyanthranilate + L-alanine + H(+)</text>
        <dbReference type="Rhea" id="RHEA:25143"/>
        <dbReference type="ChEBI" id="CHEBI:15377"/>
        <dbReference type="ChEBI" id="CHEBI:15378"/>
        <dbReference type="ChEBI" id="CHEBI:36559"/>
        <dbReference type="ChEBI" id="CHEBI:57972"/>
        <dbReference type="ChEBI" id="CHEBI:58125"/>
        <dbReference type="EC" id="3.7.1.3"/>
    </reaction>
</comment>
<dbReference type="InterPro" id="IPR015422">
    <property type="entry name" value="PyrdxlP-dep_Trfase_small"/>
</dbReference>
<evidence type="ECO:0000256" key="5">
    <source>
        <dbReference type="SAM" id="MobiDB-lite"/>
    </source>
</evidence>
<dbReference type="EC" id="3.7.1.3" evidence="4"/>
<feature type="compositionally biased region" description="Basic and acidic residues" evidence="5">
    <location>
        <begin position="14"/>
        <end position="43"/>
    </location>
</feature>
<comment type="cofactor">
    <cofactor evidence="4">
        <name>pyridoxal 5'-phosphate</name>
        <dbReference type="ChEBI" id="CHEBI:597326"/>
    </cofactor>
</comment>
<dbReference type="PIRSF" id="PIRSF038800">
    <property type="entry name" value="KYNU"/>
    <property type="match status" value="1"/>
</dbReference>
<dbReference type="GO" id="GO:0019363">
    <property type="term" value="P:pyridine nucleotide biosynthetic process"/>
    <property type="evidence" value="ECO:0007669"/>
    <property type="project" value="UniProtKB-KW"/>
</dbReference>
<keyword evidence="2 4" id="KW-0378">Hydrolase</keyword>
<gene>
    <name evidence="6" type="primary">kynU</name>
    <name evidence="6" type="ORF">ACFOUR_17255</name>
</gene>
<evidence type="ECO:0000256" key="4">
    <source>
        <dbReference type="PIRNR" id="PIRNR038800"/>
    </source>
</evidence>
<dbReference type="EMBL" id="JBHSAQ010000016">
    <property type="protein sequence ID" value="MFC3960111.1"/>
    <property type="molecule type" value="Genomic_DNA"/>
</dbReference>
<comment type="pathway">
    <text evidence="4">Cofactor biosynthesis; NAD(+) biosynthesis; quinolinate from L-kynurenine: step 2/3.</text>
</comment>
<accession>A0ABD5NTN8</accession>
<dbReference type="SUPFAM" id="SSF53383">
    <property type="entry name" value="PLP-dependent transferases"/>
    <property type="match status" value="1"/>
</dbReference>
<dbReference type="RefSeq" id="WP_256532392.1">
    <property type="nucleotide sequence ID" value="NZ_CP101824.1"/>
</dbReference>
<dbReference type="HAMAP" id="MF_01970">
    <property type="entry name" value="Kynureninase"/>
    <property type="match status" value="1"/>
</dbReference>
<comment type="catalytic activity">
    <reaction evidence="4">
        <text>L-kynurenine + H2O = anthranilate + L-alanine + H(+)</text>
        <dbReference type="Rhea" id="RHEA:16813"/>
        <dbReference type="ChEBI" id="CHEBI:15377"/>
        <dbReference type="ChEBI" id="CHEBI:15378"/>
        <dbReference type="ChEBI" id="CHEBI:16567"/>
        <dbReference type="ChEBI" id="CHEBI:57959"/>
        <dbReference type="ChEBI" id="CHEBI:57972"/>
        <dbReference type="EC" id="3.7.1.3"/>
    </reaction>
</comment>
<evidence type="ECO:0000256" key="1">
    <source>
        <dbReference type="ARBA" id="ARBA00022642"/>
    </source>
</evidence>
<dbReference type="InterPro" id="IPR015424">
    <property type="entry name" value="PyrdxlP-dep_Trfase"/>
</dbReference>
<dbReference type="AlphaFoldDB" id="A0ABD5NTN8"/>
<sequence length="456" mass="50170">MTGRDDGPTTEADDGGHDHNFDTAADGGHEHDIEAGREYARECDDSDPLADFRNRFALPDAYYMDGNSLGPVSDAAEASLQQAVDQWREQGIRGWTESDPPWFWYGERLGDELAPLVGADPDEVVVGNSTTINIHTLIGTFVDALGPDDPQGVLVNDLDFPTDHYAIQSQLRQRGLDPDEHLHLVESRDGRTIETEDVIDAMDAHDVGIVFMPSVLYRSGQLFDLETITEAAHERGILAGFDLAHSIGVVPHDLSGISVDFAVWCSYKYLNAGPGAVAGLYVNERHFGEDPALAGWWGHDKETQFELNLDFTPADDAGAWQVGTVPVFSAAPLFGALELTHDAGIEAIREKSVDLTSYLIDLVDAHLADRGVSIGTPRDPAHRGGHVALEHPEARRISEALRDHEVIVDFRPPNVIRVAPAPLYVRYEDVYDVVEIIADIIDEERYEAYEAENEVT</sequence>
<keyword evidence="7" id="KW-1185">Reference proteome</keyword>
<keyword evidence="1 4" id="KW-0662">Pyridine nucleotide biosynthesis</keyword>